<reference evidence="1 2" key="1">
    <citation type="submission" date="2020-08" db="EMBL/GenBank/DDBJ databases">
        <title>Genomic Encyclopedia of Type Strains, Phase III (KMG-III): the genomes of soil and plant-associated and newly described type strains.</title>
        <authorList>
            <person name="Whitman W."/>
        </authorList>
    </citation>
    <scope>NUCLEOTIDE SEQUENCE [LARGE SCALE GENOMIC DNA]</scope>
    <source>
        <strain evidence="1 2">CECT 3266</strain>
    </source>
</reference>
<sequence length="69" mass="7959">MRLQWERPGVLRITSHAYEFAALVAAARYVAECEPEEIPDEALEQIRTVLADYDAQLSGLRERTRKEEP</sequence>
<dbReference type="RefSeq" id="WP_184347843.1">
    <property type="nucleotide sequence ID" value="NZ_JACHJH010000002.1"/>
</dbReference>
<dbReference type="Proteomes" id="UP000556084">
    <property type="component" value="Unassembled WGS sequence"/>
</dbReference>
<evidence type="ECO:0000313" key="2">
    <source>
        <dbReference type="Proteomes" id="UP000556084"/>
    </source>
</evidence>
<name>A0A7W7LN47_9ACTN</name>
<protein>
    <submittedName>
        <fullName evidence="1">Uncharacterized protein</fullName>
    </submittedName>
</protein>
<proteinExistence type="predicted"/>
<organism evidence="1 2">
    <name type="scientific">Streptomyces olivoverticillatus</name>
    <dbReference type="NCBI Taxonomy" id="66427"/>
    <lineage>
        <taxon>Bacteria</taxon>
        <taxon>Bacillati</taxon>
        <taxon>Actinomycetota</taxon>
        <taxon>Actinomycetes</taxon>
        <taxon>Kitasatosporales</taxon>
        <taxon>Streptomycetaceae</taxon>
        <taxon>Streptomyces</taxon>
    </lineage>
</organism>
<dbReference type="EMBL" id="JACHJH010000002">
    <property type="protein sequence ID" value="MBB4892651.1"/>
    <property type="molecule type" value="Genomic_DNA"/>
</dbReference>
<keyword evidence="2" id="KW-1185">Reference proteome</keyword>
<comment type="caution">
    <text evidence="1">The sequence shown here is derived from an EMBL/GenBank/DDBJ whole genome shotgun (WGS) entry which is preliminary data.</text>
</comment>
<gene>
    <name evidence="1" type="ORF">FHS39_001662</name>
</gene>
<evidence type="ECO:0000313" key="1">
    <source>
        <dbReference type="EMBL" id="MBB4892651.1"/>
    </source>
</evidence>
<accession>A0A7W7LN47</accession>
<dbReference type="AlphaFoldDB" id="A0A7W7LN47"/>